<proteinExistence type="predicted"/>
<protein>
    <recommendedName>
        <fullName evidence="2">Ribosome maturation protein SDO1/SBDS N-terminal domain-containing protein</fullName>
    </recommendedName>
</protein>
<dbReference type="OrthoDB" id="2567806at2759"/>
<evidence type="ECO:0000259" key="2">
    <source>
        <dbReference type="Pfam" id="PF01172"/>
    </source>
</evidence>
<dbReference type="SUPFAM" id="SSF89895">
    <property type="entry name" value="FYSH domain"/>
    <property type="match status" value="1"/>
</dbReference>
<reference evidence="4" key="1">
    <citation type="submission" date="2014-04" db="EMBL/GenBank/DDBJ databases">
        <title>Evolutionary Origins and Diversification of the Mycorrhizal Mutualists.</title>
        <authorList>
            <consortium name="DOE Joint Genome Institute"/>
            <consortium name="Mycorrhizal Genomics Consortium"/>
            <person name="Kohler A."/>
            <person name="Kuo A."/>
            <person name="Nagy L.G."/>
            <person name="Floudas D."/>
            <person name="Copeland A."/>
            <person name="Barry K.W."/>
            <person name="Cichocki N."/>
            <person name="Veneault-Fourrey C."/>
            <person name="LaButti K."/>
            <person name="Lindquist E.A."/>
            <person name="Lipzen A."/>
            <person name="Lundell T."/>
            <person name="Morin E."/>
            <person name="Murat C."/>
            <person name="Riley R."/>
            <person name="Ohm R."/>
            <person name="Sun H."/>
            <person name="Tunlid A."/>
            <person name="Henrissat B."/>
            <person name="Grigoriev I.V."/>
            <person name="Hibbett D.S."/>
            <person name="Martin F."/>
        </authorList>
    </citation>
    <scope>NUCLEOTIDE SEQUENCE [LARGE SCALE GENOMIC DNA]</scope>
    <source>
        <strain evidence="4">FD-334 SS-4</strain>
    </source>
</reference>
<feature type="compositionally biased region" description="Polar residues" evidence="1">
    <location>
        <begin position="94"/>
        <end position="112"/>
    </location>
</feature>
<dbReference type="EMBL" id="KN817518">
    <property type="protein sequence ID" value="KJA29798.1"/>
    <property type="molecule type" value="Genomic_DNA"/>
</dbReference>
<sequence length="118" mass="12903">MAPLTKIIYKPDTQSTDEYTIIVNPEEYKKWKDGDTTIPLADVVDSFKIFHSAQGAQGLLGTPSKQQLDTVFGTHKDVDVVEFMLKNGREQASDGITSTGTLNVTRGSNQDSRAGRGI</sequence>
<dbReference type="Proteomes" id="UP000054270">
    <property type="component" value="Unassembled WGS sequence"/>
</dbReference>
<dbReference type="InterPro" id="IPR019783">
    <property type="entry name" value="SDO1/SBDS_N"/>
</dbReference>
<dbReference type="STRING" id="945553.A0A0D2N085"/>
<evidence type="ECO:0000313" key="3">
    <source>
        <dbReference type="EMBL" id="KJA29798.1"/>
    </source>
</evidence>
<evidence type="ECO:0000256" key="1">
    <source>
        <dbReference type="SAM" id="MobiDB-lite"/>
    </source>
</evidence>
<feature type="domain" description="Ribosome maturation protein SDO1/SBDS N-terminal" evidence="2">
    <location>
        <begin position="5"/>
        <end position="94"/>
    </location>
</feature>
<keyword evidence="4" id="KW-1185">Reference proteome</keyword>
<dbReference type="OMA" id="PEHGKQG"/>
<feature type="region of interest" description="Disordered" evidence="1">
    <location>
        <begin position="92"/>
        <end position="118"/>
    </location>
</feature>
<name>A0A0D2N085_HYPSF</name>
<dbReference type="InterPro" id="IPR036786">
    <property type="entry name" value="Ribosome_mat_SBDS_N_sf"/>
</dbReference>
<accession>A0A0D2N085</accession>
<organism evidence="3 4">
    <name type="scientific">Hypholoma sublateritium (strain FD-334 SS-4)</name>
    <dbReference type="NCBI Taxonomy" id="945553"/>
    <lineage>
        <taxon>Eukaryota</taxon>
        <taxon>Fungi</taxon>
        <taxon>Dikarya</taxon>
        <taxon>Basidiomycota</taxon>
        <taxon>Agaricomycotina</taxon>
        <taxon>Agaricomycetes</taxon>
        <taxon>Agaricomycetidae</taxon>
        <taxon>Agaricales</taxon>
        <taxon>Agaricineae</taxon>
        <taxon>Strophariaceae</taxon>
        <taxon>Hypholoma</taxon>
    </lineage>
</organism>
<gene>
    <name evidence="3" type="ORF">HYPSUDRAFT_50302</name>
</gene>
<dbReference type="AlphaFoldDB" id="A0A0D2N085"/>
<evidence type="ECO:0000313" key="4">
    <source>
        <dbReference type="Proteomes" id="UP000054270"/>
    </source>
</evidence>
<dbReference type="Gene3D" id="3.30.1250.10">
    <property type="entry name" value="Ribosome maturation protein SBDS, N-terminal domain"/>
    <property type="match status" value="1"/>
</dbReference>
<dbReference type="Pfam" id="PF01172">
    <property type="entry name" value="SBDS_N"/>
    <property type="match status" value="1"/>
</dbReference>